<evidence type="ECO:0000256" key="3">
    <source>
        <dbReference type="ARBA" id="ARBA00022989"/>
    </source>
</evidence>
<keyword evidence="2 5" id="KW-0812">Transmembrane</keyword>
<feature type="transmembrane region" description="Helical" evidence="5">
    <location>
        <begin position="114"/>
        <end position="136"/>
    </location>
</feature>
<dbReference type="RefSeq" id="WP_006418462.1">
    <property type="nucleotide sequence ID" value="NZ_AENN01000015.1"/>
</dbReference>
<evidence type="ECO:0000313" key="6">
    <source>
        <dbReference type="EMBL" id="EFR31259.1"/>
    </source>
</evidence>
<keyword evidence="4 5" id="KW-0472">Membrane</keyword>
<organism evidence="6 7">
    <name type="scientific">Eremococcus coleocola ACS-139-V-Col8</name>
    <dbReference type="NCBI Taxonomy" id="908337"/>
    <lineage>
        <taxon>Bacteria</taxon>
        <taxon>Bacillati</taxon>
        <taxon>Bacillota</taxon>
        <taxon>Bacilli</taxon>
        <taxon>Lactobacillales</taxon>
        <taxon>Aerococcaceae</taxon>
        <taxon>Eremococcus</taxon>
    </lineage>
</organism>
<feature type="transmembrane region" description="Helical" evidence="5">
    <location>
        <begin position="66"/>
        <end position="85"/>
    </location>
</feature>
<dbReference type="STRING" id="908337.HMPREF9257_1234"/>
<reference evidence="6 7" key="1">
    <citation type="submission" date="2010-10" db="EMBL/GenBank/DDBJ databases">
        <authorList>
            <person name="Durkin A.S."/>
            <person name="Madupu R."/>
            <person name="Torralba M."/>
            <person name="Gillis M."/>
            <person name="Methe B."/>
            <person name="Sutton G."/>
            <person name="Nelson K.E."/>
        </authorList>
    </citation>
    <scope>NUCLEOTIDE SEQUENCE [LARGE SCALE GENOMIC DNA]</scope>
    <source>
        <strain evidence="6 7">ACS-139-V-Col8</strain>
    </source>
</reference>
<proteinExistence type="predicted"/>
<feature type="transmembrane region" description="Helical" evidence="5">
    <location>
        <begin position="247"/>
        <end position="266"/>
    </location>
</feature>
<evidence type="ECO:0000256" key="2">
    <source>
        <dbReference type="ARBA" id="ARBA00022692"/>
    </source>
</evidence>
<dbReference type="AlphaFoldDB" id="E4KNV2"/>
<evidence type="ECO:0000256" key="1">
    <source>
        <dbReference type="ARBA" id="ARBA00004141"/>
    </source>
</evidence>
<accession>E4KNV2</accession>
<dbReference type="PANTHER" id="PTHR33514">
    <property type="entry name" value="PROTEIN ABCI12, CHLOROPLASTIC"/>
    <property type="match status" value="1"/>
</dbReference>
<dbReference type="GO" id="GO:0005886">
    <property type="term" value="C:plasma membrane"/>
    <property type="evidence" value="ECO:0007669"/>
    <property type="project" value="TreeGrafter"/>
</dbReference>
<dbReference type="PANTHER" id="PTHR33514:SF1">
    <property type="entry name" value="ABC TRANSPORTER PERMEASE"/>
    <property type="match status" value="1"/>
</dbReference>
<sequence>MASNYLGYQEKSSPIHRLSGTTKLICFLVLSIICMVSYDTRFLFISGVVALIVLKISKIRWQEIKYPTYFILVFAVINLLMIFVFSPEEGVKIYHHRTVISHLVGPYWLTKEQLFYELNILLKYFSTIPLAFIFILTTHPSELAASFNHIGVSYRISYAIALALRYIPDIQADFDAIRQAQQAKGIDMSRKAPLLQRLKHSAKIIMPLIFNSLDRIEMISQSMELRRFGKGNKRTWYSYRPFSKGDLLAISFVTILSIIGIALFFINQGRFYNPF</sequence>
<protein>
    <submittedName>
        <fullName evidence="6">Cobalt transport protein</fullName>
    </submittedName>
</protein>
<keyword evidence="7" id="KW-1185">Reference proteome</keyword>
<gene>
    <name evidence="6" type="ORF">HMPREF9257_1234</name>
</gene>
<dbReference type="EMBL" id="AENN01000015">
    <property type="protein sequence ID" value="EFR31259.1"/>
    <property type="molecule type" value="Genomic_DNA"/>
</dbReference>
<name>E4KNV2_9LACT</name>
<dbReference type="Pfam" id="PF02361">
    <property type="entry name" value="CbiQ"/>
    <property type="match status" value="1"/>
</dbReference>
<dbReference type="OrthoDB" id="8635523at2"/>
<dbReference type="eggNOG" id="COG0619">
    <property type="taxonomic scope" value="Bacteria"/>
</dbReference>
<comment type="subcellular location">
    <subcellularLocation>
        <location evidence="1">Membrane</location>
        <topology evidence="1">Multi-pass membrane protein</topology>
    </subcellularLocation>
</comment>
<evidence type="ECO:0000313" key="7">
    <source>
        <dbReference type="Proteomes" id="UP000005990"/>
    </source>
</evidence>
<dbReference type="InterPro" id="IPR003339">
    <property type="entry name" value="ABC/ECF_trnsptr_transmembrane"/>
</dbReference>
<evidence type="ECO:0000256" key="4">
    <source>
        <dbReference type="ARBA" id="ARBA00023136"/>
    </source>
</evidence>
<dbReference type="Proteomes" id="UP000005990">
    <property type="component" value="Unassembled WGS sequence"/>
</dbReference>
<comment type="caution">
    <text evidence="6">The sequence shown here is derived from an EMBL/GenBank/DDBJ whole genome shotgun (WGS) entry which is preliminary data.</text>
</comment>
<feature type="transmembrane region" description="Helical" evidence="5">
    <location>
        <begin position="27"/>
        <end position="54"/>
    </location>
</feature>
<dbReference type="CDD" id="cd16914">
    <property type="entry name" value="EcfT"/>
    <property type="match status" value="1"/>
</dbReference>
<keyword evidence="3 5" id="KW-1133">Transmembrane helix</keyword>
<evidence type="ECO:0000256" key="5">
    <source>
        <dbReference type="SAM" id="Phobius"/>
    </source>
</evidence>